<accession>A7AU23</accession>
<evidence type="ECO:0000256" key="3">
    <source>
        <dbReference type="ARBA" id="ARBA00023274"/>
    </source>
</evidence>
<gene>
    <name evidence="5" type="ORF">BBOV_II004790</name>
</gene>
<dbReference type="Gene3D" id="3.40.5.10">
    <property type="entry name" value="Ribosomal protein L9, N-terminal domain"/>
    <property type="match status" value="1"/>
</dbReference>
<dbReference type="OMA" id="ANWYNID"/>
<feature type="domain" description="Ribosomal protein L9" evidence="4">
    <location>
        <begin position="37"/>
        <end position="82"/>
    </location>
</feature>
<dbReference type="eggNOG" id="ENOG502QXEE">
    <property type="taxonomic scope" value="Eukaryota"/>
</dbReference>
<keyword evidence="3" id="KW-0687">Ribonucleoprotein</keyword>
<reference evidence="5 6" key="1">
    <citation type="journal article" date="2007" name="PLoS Pathog.">
        <title>Genome sequence of Babesia bovis and comparative analysis of apicomplexan hemoprotozoa.</title>
        <authorList>
            <person name="Brayton K.A."/>
            <person name="Lau A.O.T."/>
            <person name="Herndon D.R."/>
            <person name="Hannick L."/>
            <person name="Kappmeyer L.S."/>
            <person name="Berens S.J."/>
            <person name="Bidwell S.L."/>
            <person name="Brown W.C."/>
            <person name="Crabtree J."/>
            <person name="Fadrosh D."/>
            <person name="Feldblum T."/>
            <person name="Forberger H.A."/>
            <person name="Haas B.J."/>
            <person name="Howell J.M."/>
            <person name="Khouri H."/>
            <person name="Koo H."/>
            <person name="Mann D.J."/>
            <person name="Norimine J."/>
            <person name="Paulsen I.T."/>
            <person name="Radune D."/>
            <person name="Ren Q."/>
            <person name="Smith R.K. Jr."/>
            <person name="Suarez C.E."/>
            <person name="White O."/>
            <person name="Wortman J.R."/>
            <person name="Knowles D.P. Jr."/>
            <person name="McElwain T.F."/>
            <person name="Nene V.M."/>
        </authorList>
    </citation>
    <scope>NUCLEOTIDE SEQUENCE [LARGE SCALE GENOMIC DNA]</scope>
    <source>
        <strain evidence="5">T2Bo</strain>
    </source>
</reference>
<dbReference type="Pfam" id="PF01281">
    <property type="entry name" value="Ribosomal_L9_N"/>
    <property type="match status" value="1"/>
</dbReference>
<dbReference type="GO" id="GO:0005840">
    <property type="term" value="C:ribosome"/>
    <property type="evidence" value="ECO:0007669"/>
    <property type="project" value="UniProtKB-KW"/>
</dbReference>
<evidence type="ECO:0000256" key="2">
    <source>
        <dbReference type="ARBA" id="ARBA00022980"/>
    </source>
</evidence>
<evidence type="ECO:0000256" key="1">
    <source>
        <dbReference type="ARBA" id="ARBA00010605"/>
    </source>
</evidence>
<evidence type="ECO:0000313" key="6">
    <source>
        <dbReference type="Proteomes" id="UP000002173"/>
    </source>
</evidence>
<sequence length="210" mass="23269">MVLVYAFNAITRRCKISAVRPTISRRTLYPRCLDKSVDVVLLRDFPSLGKKGDIVKAQRGFANYFIIPRGIGLYATWENIDTYASDSNSPAYSTHVSGSNKPGTKFTPTCSRKGLFRHTIEVKTLSKDKEVLCSPVSIYQILDLVSTKDHYDFLPSQITAIIREVDGVSYPVSAKLALTGKYNLSIQVDTLSGGTEQFEICVELLDASDS</sequence>
<dbReference type="AlphaFoldDB" id="A7AU23"/>
<name>A7AU23_BABBO</name>
<dbReference type="SUPFAM" id="SSF55658">
    <property type="entry name" value="L9 N-domain-like"/>
    <property type="match status" value="1"/>
</dbReference>
<evidence type="ECO:0000313" key="5">
    <source>
        <dbReference type="EMBL" id="EDO06434.1"/>
    </source>
</evidence>
<dbReference type="InterPro" id="IPR009027">
    <property type="entry name" value="Ribosomal_bL9/RNase_H1_N"/>
</dbReference>
<keyword evidence="6" id="KW-1185">Reference proteome</keyword>
<comment type="similarity">
    <text evidence="1">Belongs to the bacterial ribosomal protein bL9 family.</text>
</comment>
<dbReference type="Proteomes" id="UP000002173">
    <property type="component" value="Chromosome 2"/>
</dbReference>
<comment type="caution">
    <text evidence="5">The sequence shown here is derived from an EMBL/GenBank/DDBJ whole genome shotgun (WGS) entry which is preliminary data.</text>
</comment>
<dbReference type="EMBL" id="AAXT01000003">
    <property type="protein sequence ID" value="EDO06434.1"/>
    <property type="molecule type" value="Genomic_DNA"/>
</dbReference>
<dbReference type="VEuPathDB" id="PiroplasmaDB:BBOV_II004790"/>
<dbReference type="InterPro" id="IPR020070">
    <property type="entry name" value="Ribosomal_bL9_N"/>
</dbReference>
<dbReference type="InterPro" id="IPR036935">
    <property type="entry name" value="Ribosomal_bL9_N_sf"/>
</dbReference>
<organism evidence="5 6">
    <name type="scientific">Babesia bovis</name>
    <dbReference type="NCBI Taxonomy" id="5865"/>
    <lineage>
        <taxon>Eukaryota</taxon>
        <taxon>Sar</taxon>
        <taxon>Alveolata</taxon>
        <taxon>Apicomplexa</taxon>
        <taxon>Aconoidasida</taxon>
        <taxon>Piroplasmida</taxon>
        <taxon>Babesiidae</taxon>
        <taxon>Babesia</taxon>
    </lineage>
</organism>
<keyword evidence="2" id="KW-0689">Ribosomal protein</keyword>
<dbReference type="GeneID" id="5478231"/>
<dbReference type="KEGG" id="bbo:BBOV_II004790"/>
<dbReference type="GO" id="GO:1990904">
    <property type="term" value="C:ribonucleoprotein complex"/>
    <property type="evidence" value="ECO:0007669"/>
    <property type="project" value="UniProtKB-KW"/>
</dbReference>
<evidence type="ECO:0000259" key="4">
    <source>
        <dbReference type="Pfam" id="PF01281"/>
    </source>
</evidence>
<proteinExistence type="inferred from homology"/>
<protein>
    <recommendedName>
        <fullName evidence="4">Ribosomal protein L9 domain-containing protein</fullName>
    </recommendedName>
</protein>
<dbReference type="InParanoid" id="A7AU23"/>